<dbReference type="OrthoDB" id="9798888at2"/>
<dbReference type="InterPro" id="IPR053145">
    <property type="entry name" value="AB_hydrolase_Est10"/>
</dbReference>
<evidence type="ECO:0000313" key="3">
    <source>
        <dbReference type="Proteomes" id="UP000218151"/>
    </source>
</evidence>
<proteinExistence type="predicted"/>
<dbReference type="Gene3D" id="3.40.50.1820">
    <property type="entry name" value="alpha/beta hydrolase"/>
    <property type="match status" value="1"/>
</dbReference>
<dbReference type="Pfam" id="PF12697">
    <property type="entry name" value="Abhydrolase_6"/>
    <property type="match status" value="1"/>
</dbReference>
<organism evidence="2 3">
    <name type="scientific">Sphingomonas lenta</name>
    <dbReference type="NCBI Taxonomy" id="1141887"/>
    <lineage>
        <taxon>Bacteria</taxon>
        <taxon>Pseudomonadati</taxon>
        <taxon>Pseudomonadota</taxon>
        <taxon>Alphaproteobacteria</taxon>
        <taxon>Sphingomonadales</taxon>
        <taxon>Sphingomonadaceae</taxon>
        <taxon>Sphingomonas</taxon>
    </lineage>
</organism>
<dbReference type="InterPro" id="IPR029058">
    <property type="entry name" value="AB_hydrolase_fold"/>
</dbReference>
<dbReference type="Proteomes" id="UP000218151">
    <property type="component" value="Unassembled WGS sequence"/>
</dbReference>
<dbReference type="GO" id="GO:0052689">
    <property type="term" value="F:carboxylic ester hydrolase activity"/>
    <property type="evidence" value="ECO:0007669"/>
    <property type="project" value="TreeGrafter"/>
</dbReference>
<dbReference type="InterPro" id="IPR000073">
    <property type="entry name" value="AB_hydrolase_1"/>
</dbReference>
<gene>
    <name evidence="2" type="ORF">CKY28_09295</name>
</gene>
<sequence length="317" mass="33804">MLLLFAAAMLSPEAAVTPPAPAPAVAAAKWTELAALSPQGHRMAGELLLPADARGDAPVVMLISGTGRQSRDFSGFDGRYRPHDDLAQALLSAGVGVVRFDERNTGLSTGDHKVARSLDLQADAQLILHRAAEQPGVDRRRVYVFGHSEGAVFAMRLAATDPLVAGIAVAGAPALSGREMMRGQVRIETPRKPGQTNAEWEAAVAEAYAKDIAFMESRPSLADLLDYDGEAAARAVTKPALILESMEDWQVTPPQGRRLAEAMRSAGNVQVDYVALPEVGHLLTPNPPGVTDYSKLTDYSVAPALKRALVDWVRARS</sequence>
<dbReference type="EMBL" id="NSLI01000003">
    <property type="protein sequence ID" value="PAX07813.1"/>
    <property type="molecule type" value="Genomic_DNA"/>
</dbReference>
<keyword evidence="3" id="KW-1185">Reference proteome</keyword>
<reference evidence="3" key="1">
    <citation type="submission" date="2017-09" db="EMBL/GenBank/DDBJ databases">
        <authorList>
            <person name="Feng G."/>
            <person name="Zhu H."/>
        </authorList>
    </citation>
    <scope>NUCLEOTIDE SEQUENCE [LARGE SCALE GENOMIC DNA]</scope>
    <source>
        <strain evidence="3">1PNM-20</strain>
    </source>
</reference>
<dbReference type="SUPFAM" id="SSF53474">
    <property type="entry name" value="alpha/beta-Hydrolases"/>
    <property type="match status" value="1"/>
</dbReference>
<evidence type="ECO:0000259" key="1">
    <source>
        <dbReference type="Pfam" id="PF12697"/>
    </source>
</evidence>
<dbReference type="PANTHER" id="PTHR43265:SF1">
    <property type="entry name" value="ESTERASE ESTD"/>
    <property type="match status" value="1"/>
</dbReference>
<name>A0A2A2SF33_9SPHN</name>
<protein>
    <recommendedName>
        <fullName evidence="1">AB hydrolase-1 domain-containing protein</fullName>
    </recommendedName>
</protein>
<comment type="caution">
    <text evidence="2">The sequence shown here is derived from an EMBL/GenBank/DDBJ whole genome shotgun (WGS) entry which is preliminary data.</text>
</comment>
<evidence type="ECO:0000313" key="2">
    <source>
        <dbReference type="EMBL" id="PAX07813.1"/>
    </source>
</evidence>
<accession>A0A2A2SF33</accession>
<dbReference type="RefSeq" id="WP_095998056.1">
    <property type="nucleotide sequence ID" value="NZ_NSLI01000003.1"/>
</dbReference>
<feature type="domain" description="AB hydrolase-1" evidence="1">
    <location>
        <begin position="62"/>
        <end position="287"/>
    </location>
</feature>
<dbReference type="AlphaFoldDB" id="A0A2A2SF33"/>
<dbReference type="PANTHER" id="PTHR43265">
    <property type="entry name" value="ESTERASE ESTD"/>
    <property type="match status" value="1"/>
</dbReference>